<sequence length="121" mass="13895">MAILQSETSFKCKRSFTTSELCLETLDRLEPIFISRFLLNLRNLRERRNEIQDAFVGNSPSSISRFHVPRFRVPTLASVIGDIGEELDHECEDELDDGIDASSLCDSGRRSEYIREDPQEI</sequence>
<name>A0A2R6NIH6_9APHY</name>
<dbReference type="AlphaFoldDB" id="A0A2R6NIH6"/>
<protein>
    <submittedName>
        <fullName evidence="1">Uncharacterized protein</fullName>
    </submittedName>
</protein>
<keyword evidence="2" id="KW-1185">Reference proteome</keyword>
<accession>A0A2R6NIH6</accession>
<proteinExistence type="predicted"/>
<dbReference type="Proteomes" id="UP000186601">
    <property type="component" value="Unassembled WGS sequence"/>
</dbReference>
<comment type="caution">
    <text evidence="1">The sequence shown here is derived from an EMBL/GenBank/DDBJ whole genome shotgun (WGS) entry which is preliminary data.</text>
</comment>
<gene>
    <name evidence="1" type="ORF">PHLCEN_2v12016</name>
</gene>
<evidence type="ECO:0000313" key="1">
    <source>
        <dbReference type="EMBL" id="PSR72101.1"/>
    </source>
</evidence>
<evidence type="ECO:0000313" key="2">
    <source>
        <dbReference type="Proteomes" id="UP000186601"/>
    </source>
</evidence>
<dbReference type="EMBL" id="MLYV02001214">
    <property type="protein sequence ID" value="PSR72101.1"/>
    <property type="molecule type" value="Genomic_DNA"/>
</dbReference>
<reference evidence="1 2" key="1">
    <citation type="submission" date="2018-02" db="EMBL/GenBank/DDBJ databases">
        <title>Genome sequence of the basidiomycete white-rot fungus Phlebia centrifuga.</title>
        <authorList>
            <person name="Granchi Z."/>
            <person name="Peng M."/>
            <person name="de Vries R.P."/>
            <person name="Hilden K."/>
            <person name="Makela M.R."/>
            <person name="Grigoriev I."/>
            <person name="Riley R."/>
        </authorList>
    </citation>
    <scope>NUCLEOTIDE SEQUENCE [LARGE SCALE GENOMIC DNA]</scope>
    <source>
        <strain evidence="1 2">FBCC195</strain>
    </source>
</reference>
<organism evidence="1 2">
    <name type="scientific">Hermanssonia centrifuga</name>
    <dbReference type="NCBI Taxonomy" id="98765"/>
    <lineage>
        <taxon>Eukaryota</taxon>
        <taxon>Fungi</taxon>
        <taxon>Dikarya</taxon>
        <taxon>Basidiomycota</taxon>
        <taxon>Agaricomycotina</taxon>
        <taxon>Agaricomycetes</taxon>
        <taxon>Polyporales</taxon>
        <taxon>Meruliaceae</taxon>
        <taxon>Hermanssonia</taxon>
    </lineage>
</organism>